<keyword evidence="3" id="KW-1185">Reference proteome</keyword>
<proteinExistence type="predicted"/>
<feature type="compositionally biased region" description="Basic residues" evidence="1">
    <location>
        <begin position="1"/>
        <end position="11"/>
    </location>
</feature>
<feature type="compositionally biased region" description="Low complexity" evidence="1">
    <location>
        <begin position="12"/>
        <end position="21"/>
    </location>
</feature>
<feature type="compositionally biased region" description="Polar residues" evidence="1">
    <location>
        <begin position="75"/>
        <end position="85"/>
    </location>
</feature>
<sequence>MKHGRPNKRHGNNAGNASNGNGNAGNGNGNGNSRHNNNKYGNGGGNTSPNANAAAGPSGNRRQRTGAGTFVPKNGTPQTHRQGQNDGFFHGGGNAYYAGGGHRTAPGMANTQFDFSRAQVLDPNSALNADPYYQAYAKRVKTANNELEPVGRTHELATLLAKGNIDRVCAEVFHVISGVMKSHFGDGFMRDDLYMCDCNGRVPACFMRAYLFEKLKSQDLEQRLKRADELLRGMPPTASQATGGFGGIPVPAGLYAQPFRIGSPQPASSTDADDADVVMGGI</sequence>
<evidence type="ECO:0000313" key="3">
    <source>
        <dbReference type="Proteomes" id="UP000076874"/>
    </source>
</evidence>
<dbReference type="EMBL" id="AZHD01000002">
    <property type="protein sequence ID" value="OAA67018.1"/>
    <property type="molecule type" value="Genomic_DNA"/>
</dbReference>
<feature type="compositionally biased region" description="Low complexity" evidence="1">
    <location>
        <begin position="31"/>
        <end position="40"/>
    </location>
</feature>
<protein>
    <submittedName>
        <fullName evidence="2">Uncharacterized protein</fullName>
    </submittedName>
</protein>
<dbReference type="OrthoDB" id="10250268at2759"/>
<comment type="caution">
    <text evidence="2">The sequence shown here is derived from an EMBL/GenBank/DDBJ whole genome shotgun (WGS) entry which is preliminary data.</text>
</comment>
<gene>
    <name evidence="2" type="ORF">SPI_01594</name>
</gene>
<feature type="compositionally biased region" description="Low complexity" evidence="1">
    <location>
        <begin position="47"/>
        <end position="60"/>
    </location>
</feature>
<organism evidence="2 3">
    <name type="scientific">Niveomyces insectorum RCEF 264</name>
    <dbReference type="NCBI Taxonomy" id="1081102"/>
    <lineage>
        <taxon>Eukaryota</taxon>
        <taxon>Fungi</taxon>
        <taxon>Dikarya</taxon>
        <taxon>Ascomycota</taxon>
        <taxon>Pezizomycotina</taxon>
        <taxon>Sordariomycetes</taxon>
        <taxon>Hypocreomycetidae</taxon>
        <taxon>Hypocreales</taxon>
        <taxon>Cordycipitaceae</taxon>
        <taxon>Niveomyces</taxon>
    </lineage>
</organism>
<reference evidence="2 3" key="1">
    <citation type="journal article" date="2016" name="Genome Biol. Evol.">
        <title>Divergent and convergent evolution of fungal pathogenicity.</title>
        <authorList>
            <person name="Shang Y."/>
            <person name="Xiao G."/>
            <person name="Zheng P."/>
            <person name="Cen K."/>
            <person name="Zhan S."/>
            <person name="Wang C."/>
        </authorList>
    </citation>
    <scope>NUCLEOTIDE SEQUENCE [LARGE SCALE GENOMIC DNA]</scope>
    <source>
        <strain evidence="2 3">RCEF 264</strain>
    </source>
</reference>
<dbReference type="AlphaFoldDB" id="A0A167Z304"/>
<feature type="region of interest" description="Disordered" evidence="1">
    <location>
        <begin position="1"/>
        <end position="92"/>
    </location>
</feature>
<evidence type="ECO:0000313" key="2">
    <source>
        <dbReference type="EMBL" id="OAA67018.1"/>
    </source>
</evidence>
<evidence type="ECO:0000256" key="1">
    <source>
        <dbReference type="SAM" id="MobiDB-lite"/>
    </source>
</evidence>
<name>A0A167Z304_9HYPO</name>
<dbReference type="Proteomes" id="UP000076874">
    <property type="component" value="Unassembled WGS sequence"/>
</dbReference>
<accession>A0A167Z304</accession>